<dbReference type="OrthoDB" id="79171at2759"/>
<protein>
    <submittedName>
        <fullName evidence="1">Uncharacterized protein</fullName>
    </submittedName>
</protein>
<evidence type="ECO:0000313" key="2">
    <source>
        <dbReference type="Proteomes" id="UP000024635"/>
    </source>
</evidence>
<gene>
    <name evidence="1" type="primary">Acey_s0076.g1017</name>
    <name evidence="1" type="ORF">Y032_0076g1017</name>
</gene>
<dbReference type="Proteomes" id="UP000024635">
    <property type="component" value="Unassembled WGS sequence"/>
</dbReference>
<name>A0A016TUN8_9BILA</name>
<dbReference type="EMBL" id="JARK01001412">
    <property type="protein sequence ID" value="EYC06357.1"/>
    <property type="molecule type" value="Genomic_DNA"/>
</dbReference>
<reference evidence="2" key="1">
    <citation type="journal article" date="2015" name="Nat. Genet.">
        <title>The genome and transcriptome of the zoonotic hookworm Ancylostoma ceylanicum identify infection-specific gene families.</title>
        <authorList>
            <person name="Schwarz E.M."/>
            <person name="Hu Y."/>
            <person name="Antoshechkin I."/>
            <person name="Miller M.M."/>
            <person name="Sternberg P.W."/>
            <person name="Aroian R.V."/>
        </authorList>
    </citation>
    <scope>NUCLEOTIDE SEQUENCE</scope>
    <source>
        <strain evidence="2">HY135</strain>
    </source>
</reference>
<evidence type="ECO:0000313" key="1">
    <source>
        <dbReference type="EMBL" id="EYC06357.1"/>
    </source>
</evidence>
<dbReference type="AlphaFoldDB" id="A0A016TUN8"/>
<sequence>MFDRMEIRGSLEFFKYYIQCIRNDESAQAVNVTAGSLVDIIKTTMKRETQIRDDDVECWQAWVPLDLRPRGRTRRFGWTVCSRCTRWCIS</sequence>
<comment type="caution">
    <text evidence="1">The sequence shown here is derived from an EMBL/GenBank/DDBJ whole genome shotgun (WGS) entry which is preliminary data.</text>
</comment>
<accession>A0A016TUN8</accession>
<keyword evidence="2" id="KW-1185">Reference proteome</keyword>
<proteinExistence type="predicted"/>
<organism evidence="1 2">
    <name type="scientific">Ancylostoma ceylanicum</name>
    <dbReference type="NCBI Taxonomy" id="53326"/>
    <lineage>
        <taxon>Eukaryota</taxon>
        <taxon>Metazoa</taxon>
        <taxon>Ecdysozoa</taxon>
        <taxon>Nematoda</taxon>
        <taxon>Chromadorea</taxon>
        <taxon>Rhabditida</taxon>
        <taxon>Rhabditina</taxon>
        <taxon>Rhabditomorpha</taxon>
        <taxon>Strongyloidea</taxon>
        <taxon>Ancylostomatidae</taxon>
        <taxon>Ancylostomatinae</taxon>
        <taxon>Ancylostoma</taxon>
    </lineage>
</organism>